<dbReference type="OrthoDB" id="9815641at2"/>
<dbReference type="InterPro" id="IPR015947">
    <property type="entry name" value="PUA-like_sf"/>
</dbReference>
<dbReference type="NCBIfam" id="TIGR00046">
    <property type="entry name" value="RsmE family RNA methyltransferase"/>
    <property type="match status" value="1"/>
</dbReference>
<dbReference type="Proteomes" id="UP000000466">
    <property type="component" value="Chromosome"/>
</dbReference>
<evidence type="ECO:0000256" key="6">
    <source>
        <dbReference type="ARBA" id="ARBA00022552"/>
    </source>
</evidence>
<feature type="domain" description="Ribosomal RNA small subunit methyltransferase E methyltransferase" evidence="13">
    <location>
        <begin position="74"/>
        <end position="235"/>
    </location>
</feature>
<dbReference type="STRING" id="1117647.M5M_13675"/>
<reference evidence="15 16" key="1">
    <citation type="journal article" date="2013" name="Genome Announc.">
        <title>Complete genome sequence of Simiduia agarivorans SA1(T), a marine bacterium able to degrade a variety of polysaccharides.</title>
        <authorList>
            <person name="Lin S.Y."/>
            <person name="Shieh W.Y."/>
            <person name="Chen J.S."/>
            <person name="Tang S.L."/>
        </authorList>
    </citation>
    <scope>NUCLEOTIDE SEQUENCE [LARGE SCALE GENOMIC DNA]</scope>
    <source>
        <strain evidence="16">DSM 21679 / JCM 13881 / BCRC 17597 / SA1</strain>
    </source>
</reference>
<comment type="similarity">
    <text evidence="2 12">Belongs to the RNA methyltransferase RsmE family.</text>
</comment>
<dbReference type="NCBIfam" id="NF008692">
    <property type="entry name" value="PRK11713.1-5"/>
    <property type="match status" value="1"/>
</dbReference>
<dbReference type="PANTHER" id="PTHR30027:SF3">
    <property type="entry name" value="16S RRNA (URACIL(1498)-N(3))-METHYLTRANSFERASE"/>
    <property type="match status" value="1"/>
</dbReference>
<dbReference type="GO" id="GO:0070475">
    <property type="term" value="P:rRNA base methylation"/>
    <property type="evidence" value="ECO:0007669"/>
    <property type="project" value="TreeGrafter"/>
</dbReference>
<evidence type="ECO:0000259" key="14">
    <source>
        <dbReference type="Pfam" id="PF20260"/>
    </source>
</evidence>
<evidence type="ECO:0000259" key="13">
    <source>
        <dbReference type="Pfam" id="PF04452"/>
    </source>
</evidence>
<comment type="catalytic activity">
    <reaction evidence="11 12">
        <text>uridine(1498) in 16S rRNA + S-adenosyl-L-methionine = N(3)-methyluridine(1498) in 16S rRNA + S-adenosyl-L-homocysteine + H(+)</text>
        <dbReference type="Rhea" id="RHEA:42920"/>
        <dbReference type="Rhea" id="RHEA-COMP:10283"/>
        <dbReference type="Rhea" id="RHEA-COMP:10284"/>
        <dbReference type="ChEBI" id="CHEBI:15378"/>
        <dbReference type="ChEBI" id="CHEBI:57856"/>
        <dbReference type="ChEBI" id="CHEBI:59789"/>
        <dbReference type="ChEBI" id="CHEBI:65315"/>
        <dbReference type="ChEBI" id="CHEBI:74502"/>
        <dbReference type="EC" id="2.1.1.193"/>
    </reaction>
</comment>
<dbReference type="eggNOG" id="COG1385">
    <property type="taxonomic scope" value="Bacteria"/>
</dbReference>
<dbReference type="AlphaFoldDB" id="K4KNQ6"/>
<dbReference type="InterPro" id="IPR046886">
    <property type="entry name" value="RsmE_MTase_dom"/>
</dbReference>
<keyword evidence="9 12" id="KW-0949">S-adenosyl-L-methionine</keyword>
<keyword evidence="5 12" id="KW-0963">Cytoplasm</keyword>
<evidence type="ECO:0000256" key="9">
    <source>
        <dbReference type="ARBA" id="ARBA00022691"/>
    </source>
</evidence>
<evidence type="ECO:0000256" key="8">
    <source>
        <dbReference type="ARBA" id="ARBA00022679"/>
    </source>
</evidence>
<proteinExistence type="inferred from homology"/>
<dbReference type="RefSeq" id="WP_015048037.1">
    <property type="nucleotide sequence ID" value="NC_018868.3"/>
</dbReference>
<organism evidence="15 16">
    <name type="scientific">Simiduia agarivorans (strain DSM 21679 / JCM 13881 / BCRC 17597 / SA1)</name>
    <dbReference type="NCBI Taxonomy" id="1117647"/>
    <lineage>
        <taxon>Bacteria</taxon>
        <taxon>Pseudomonadati</taxon>
        <taxon>Pseudomonadota</taxon>
        <taxon>Gammaproteobacteria</taxon>
        <taxon>Cellvibrionales</taxon>
        <taxon>Cellvibrionaceae</taxon>
        <taxon>Simiduia</taxon>
    </lineage>
</organism>
<gene>
    <name evidence="15" type="ordered locus">M5M_13675</name>
</gene>
<evidence type="ECO:0000256" key="2">
    <source>
        <dbReference type="ARBA" id="ARBA00005528"/>
    </source>
</evidence>
<evidence type="ECO:0000256" key="7">
    <source>
        <dbReference type="ARBA" id="ARBA00022603"/>
    </source>
</evidence>
<keyword evidence="8 12" id="KW-0808">Transferase</keyword>
<dbReference type="HOGENOM" id="CLU_067442_5_1_6"/>
<evidence type="ECO:0000256" key="3">
    <source>
        <dbReference type="ARBA" id="ARBA00012328"/>
    </source>
</evidence>
<sequence>MRIPRLFVNTELASGHTVALDADASRYLAGVLRMEAGRPLTVFNGKGGEYAATIASAAKKAVTLTIGAFDPTEKESPLAIHLGIGLSKGDRFDWVIQKATELGVTHITPLLTSRSEVKLSAERADKKIAHWQQIAVSACEQCQRNRLPVIAAPLKLDQWLADRSEALKLVLHHRADRALSTHATPTSVAMVIGPEGGLSDEEIAQAQDQGFHPLQLGPRVLRTETAPIAALSILQMTWGDFQ</sequence>
<comment type="subcellular location">
    <subcellularLocation>
        <location evidence="1 12">Cytoplasm</location>
    </subcellularLocation>
</comment>
<dbReference type="Gene3D" id="3.40.1280.10">
    <property type="match status" value="1"/>
</dbReference>
<evidence type="ECO:0000313" key="16">
    <source>
        <dbReference type="Proteomes" id="UP000000466"/>
    </source>
</evidence>
<dbReference type="PIRSF" id="PIRSF015601">
    <property type="entry name" value="MTase_slr0722"/>
    <property type="match status" value="1"/>
</dbReference>
<evidence type="ECO:0000256" key="1">
    <source>
        <dbReference type="ARBA" id="ARBA00004496"/>
    </source>
</evidence>
<evidence type="ECO:0000256" key="10">
    <source>
        <dbReference type="ARBA" id="ARBA00025699"/>
    </source>
</evidence>
<dbReference type="GO" id="GO:0070042">
    <property type="term" value="F:rRNA (uridine-N3-)-methyltransferase activity"/>
    <property type="evidence" value="ECO:0007669"/>
    <property type="project" value="TreeGrafter"/>
</dbReference>
<evidence type="ECO:0000256" key="4">
    <source>
        <dbReference type="ARBA" id="ARBA00013673"/>
    </source>
</evidence>
<dbReference type="EMBL" id="CP003746">
    <property type="protein sequence ID" value="AFU99875.1"/>
    <property type="molecule type" value="Genomic_DNA"/>
</dbReference>
<dbReference type="InterPro" id="IPR029026">
    <property type="entry name" value="tRNA_m1G_MTases_N"/>
</dbReference>
<evidence type="ECO:0000256" key="12">
    <source>
        <dbReference type="PIRNR" id="PIRNR015601"/>
    </source>
</evidence>
<evidence type="ECO:0000313" key="15">
    <source>
        <dbReference type="EMBL" id="AFU99875.1"/>
    </source>
</evidence>
<dbReference type="GO" id="GO:0005737">
    <property type="term" value="C:cytoplasm"/>
    <property type="evidence" value="ECO:0007669"/>
    <property type="project" value="UniProtKB-SubCell"/>
</dbReference>
<protein>
    <recommendedName>
        <fullName evidence="4 12">Ribosomal RNA small subunit methyltransferase E</fullName>
        <ecNumber evidence="3 12">2.1.1.193</ecNumber>
    </recommendedName>
</protein>
<dbReference type="InterPro" id="IPR046887">
    <property type="entry name" value="RsmE_PUA-like"/>
</dbReference>
<dbReference type="SUPFAM" id="SSF75217">
    <property type="entry name" value="alpha/beta knot"/>
    <property type="match status" value="1"/>
</dbReference>
<keyword evidence="7 12" id="KW-0489">Methyltransferase</keyword>
<keyword evidence="6 12" id="KW-0698">rRNA processing</keyword>
<dbReference type="SUPFAM" id="SSF88697">
    <property type="entry name" value="PUA domain-like"/>
    <property type="match status" value="1"/>
</dbReference>
<accession>K4KNQ6</accession>
<name>K4KNQ6_SIMAS</name>
<evidence type="ECO:0000256" key="5">
    <source>
        <dbReference type="ARBA" id="ARBA00022490"/>
    </source>
</evidence>
<dbReference type="KEGG" id="saga:M5M_13675"/>
<dbReference type="Pfam" id="PF20260">
    <property type="entry name" value="PUA_4"/>
    <property type="match status" value="1"/>
</dbReference>
<dbReference type="CDD" id="cd18084">
    <property type="entry name" value="RsmE-like"/>
    <property type="match status" value="1"/>
</dbReference>
<evidence type="ECO:0000256" key="11">
    <source>
        <dbReference type="ARBA" id="ARBA00047944"/>
    </source>
</evidence>
<dbReference type="Gene3D" id="2.40.240.20">
    <property type="entry name" value="Hypothetical PUA domain-like, domain 1"/>
    <property type="match status" value="1"/>
</dbReference>
<dbReference type="Pfam" id="PF04452">
    <property type="entry name" value="Methyltrans_RNA"/>
    <property type="match status" value="1"/>
</dbReference>
<dbReference type="EC" id="2.1.1.193" evidence="3 12"/>
<dbReference type="InterPro" id="IPR029028">
    <property type="entry name" value="Alpha/beta_knot_MTases"/>
</dbReference>
<feature type="domain" description="Ribosomal RNA small subunit methyltransferase E PUA-like" evidence="14">
    <location>
        <begin position="20"/>
        <end position="66"/>
    </location>
</feature>
<dbReference type="PANTHER" id="PTHR30027">
    <property type="entry name" value="RIBOSOMAL RNA SMALL SUBUNIT METHYLTRANSFERASE E"/>
    <property type="match status" value="1"/>
</dbReference>
<keyword evidence="16" id="KW-1185">Reference proteome</keyword>
<comment type="function">
    <text evidence="10 12">Specifically methylates the N3 position of the uracil ring of uridine 1498 (m3U1498) in 16S rRNA. Acts on the fully assembled 30S ribosomal subunit.</text>
</comment>
<dbReference type="InterPro" id="IPR006700">
    <property type="entry name" value="RsmE"/>
</dbReference>